<feature type="non-terminal residue" evidence="2">
    <location>
        <position position="1"/>
    </location>
</feature>
<evidence type="ECO:0000313" key="2">
    <source>
        <dbReference type="EMBL" id="ORX45582.1"/>
    </source>
</evidence>
<feature type="transmembrane region" description="Helical" evidence="1">
    <location>
        <begin position="90"/>
        <end position="111"/>
    </location>
</feature>
<evidence type="ECO:0000256" key="1">
    <source>
        <dbReference type="SAM" id="Phobius"/>
    </source>
</evidence>
<keyword evidence="3" id="KW-1185">Reference proteome</keyword>
<dbReference type="EMBL" id="MCFH01000039">
    <property type="protein sequence ID" value="ORX45582.1"/>
    <property type="molecule type" value="Genomic_DNA"/>
</dbReference>
<reference evidence="2 3" key="2">
    <citation type="submission" date="2016-08" db="EMBL/GenBank/DDBJ databases">
        <title>Pervasive Adenine N6-methylation of Active Genes in Fungi.</title>
        <authorList>
            <consortium name="DOE Joint Genome Institute"/>
            <person name="Mondo S.J."/>
            <person name="Dannebaum R.O."/>
            <person name="Kuo R.C."/>
            <person name="Labutti K."/>
            <person name="Haridas S."/>
            <person name="Kuo A."/>
            <person name="Salamov A."/>
            <person name="Ahrendt S.R."/>
            <person name="Lipzen A."/>
            <person name="Sullivan W."/>
            <person name="Andreopoulos W.B."/>
            <person name="Clum A."/>
            <person name="Lindquist E."/>
            <person name="Daum C."/>
            <person name="Ramamoorthy G.K."/>
            <person name="Gryganskyi A."/>
            <person name="Culley D."/>
            <person name="Magnuson J.K."/>
            <person name="James T.Y."/>
            <person name="O'Malley M.A."/>
            <person name="Stajich J.E."/>
            <person name="Spatafora J.W."/>
            <person name="Visel A."/>
            <person name="Grigoriev I.V."/>
        </authorList>
    </citation>
    <scope>NUCLEOTIDE SEQUENCE [LARGE SCALE GENOMIC DNA]</scope>
    <source>
        <strain evidence="3">finn</strain>
    </source>
</reference>
<accession>A0A1Y1V492</accession>
<dbReference type="STRING" id="1754191.A0A1Y1V492"/>
<reference evidence="2 3" key="1">
    <citation type="submission" date="2016-08" db="EMBL/GenBank/DDBJ databases">
        <title>Genomes of anaerobic fungi encode conserved fungal cellulosomes for biomass hydrolysis.</title>
        <authorList>
            <consortium name="DOE Joint Genome Institute"/>
            <person name="Haitjema C.H."/>
            <person name="Gilmore S.P."/>
            <person name="Henske J.K."/>
            <person name="Solomon K.V."/>
            <person name="De Groot R."/>
            <person name="Kuo A."/>
            <person name="Mondo S.J."/>
            <person name="Salamov A.A."/>
            <person name="Labutti K."/>
            <person name="Zhao Z."/>
            <person name="Chiniquy J."/>
            <person name="Barry K."/>
            <person name="Brewer H.M."/>
            <person name="Purvine S.O."/>
            <person name="Wright A.T."/>
            <person name="Boxma B."/>
            <person name="Van Alen T."/>
            <person name="Hackstein J.H."/>
            <person name="Baker S.E."/>
            <person name="Grigoriev I.V."/>
            <person name="O'Malley M.A."/>
        </authorList>
    </citation>
    <scope>NUCLEOTIDE SEQUENCE [LARGE SCALE GENOMIC DNA]</scope>
    <source>
        <strain evidence="3">finn</strain>
    </source>
</reference>
<name>A0A1Y1V492_9FUNG</name>
<keyword evidence="1" id="KW-0472">Membrane</keyword>
<feature type="transmembrane region" description="Helical" evidence="1">
    <location>
        <begin position="50"/>
        <end position="69"/>
    </location>
</feature>
<sequence length="374" mass="44881">YSKFYVNTNCISHGKVFGTIQRNNDFVLLVIKYFLALQYHALPDLIGPEIYNYIIQKICIVITSMLFFYMAYYQLIKQPYYSSTVNNYKFAVYFSLGLFSFYTFILCILKANSSSIIPYISVVILIFIFIASYCYNQYYKNSIIKRVFKKFKEKNVVHNLRKTLSTDELKFCPDNLEKKDVYKSIERITSEKYIRKEIKIYNNYYECEVVCRFLRQLYIIAWYYINTMRNFYKDNELLSNYNPSIFNNVSILQECMQFKLKIREKFLLNNAEHSTEKEKREVSNLATENINMSYHLDELKNEAVTTHIHGLKEIKSLFNNLRRNTAPKHILPYITNINEIYKYQKLANNQYKNIIRQYHDARVNEIKKKSLLFL</sequence>
<evidence type="ECO:0000313" key="3">
    <source>
        <dbReference type="Proteomes" id="UP000193719"/>
    </source>
</evidence>
<keyword evidence="1" id="KW-1133">Transmembrane helix</keyword>
<proteinExistence type="predicted"/>
<gene>
    <name evidence="2" type="ORF">BCR36DRAFT_299255</name>
</gene>
<dbReference type="Proteomes" id="UP000193719">
    <property type="component" value="Unassembled WGS sequence"/>
</dbReference>
<comment type="caution">
    <text evidence="2">The sequence shown here is derived from an EMBL/GenBank/DDBJ whole genome shotgun (WGS) entry which is preliminary data.</text>
</comment>
<feature type="transmembrane region" description="Helical" evidence="1">
    <location>
        <begin position="117"/>
        <end position="136"/>
    </location>
</feature>
<keyword evidence="1" id="KW-0812">Transmembrane</keyword>
<organism evidence="2 3">
    <name type="scientific">Piromyces finnis</name>
    <dbReference type="NCBI Taxonomy" id="1754191"/>
    <lineage>
        <taxon>Eukaryota</taxon>
        <taxon>Fungi</taxon>
        <taxon>Fungi incertae sedis</taxon>
        <taxon>Chytridiomycota</taxon>
        <taxon>Chytridiomycota incertae sedis</taxon>
        <taxon>Neocallimastigomycetes</taxon>
        <taxon>Neocallimastigales</taxon>
        <taxon>Neocallimastigaceae</taxon>
        <taxon>Piromyces</taxon>
    </lineage>
</organism>
<protein>
    <submittedName>
        <fullName evidence="2">Uncharacterized protein</fullName>
    </submittedName>
</protein>
<dbReference type="AlphaFoldDB" id="A0A1Y1V492"/>